<keyword evidence="4" id="KW-1185">Reference proteome</keyword>
<evidence type="ECO:0000313" key="3">
    <source>
        <dbReference type="EMBL" id="OQV19176.1"/>
    </source>
</evidence>
<protein>
    <recommendedName>
        <fullName evidence="5">Secreted protein</fullName>
    </recommendedName>
</protein>
<evidence type="ECO:0000256" key="1">
    <source>
        <dbReference type="SAM" id="MobiDB-lite"/>
    </source>
</evidence>
<accession>A0A1W0WVE9</accession>
<organism evidence="3 4">
    <name type="scientific">Hypsibius exemplaris</name>
    <name type="common">Freshwater tardigrade</name>
    <dbReference type="NCBI Taxonomy" id="2072580"/>
    <lineage>
        <taxon>Eukaryota</taxon>
        <taxon>Metazoa</taxon>
        <taxon>Ecdysozoa</taxon>
        <taxon>Tardigrada</taxon>
        <taxon>Eutardigrada</taxon>
        <taxon>Parachela</taxon>
        <taxon>Hypsibioidea</taxon>
        <taxon>Hypsibiidae</taxon>
        <taxon>Hypsibius</taxon>
    </lineage>
</organism>
<evidence type="ECO:0000313" key="4">
    <source>
        <dbReference type="Proteomes" id="UP000192578"/>
    </source>
</evidence>
<comment type="caution">
    <text evidence="3">The sequence shown here is derived from an EMBL/GenBank/DDBJ whole genome shotgun (WGS) entry which is preliminary data.</text>
</comment>
<dbReference type="Proteomes" id="UP000192578">
    <property type="component" value="Unassembled WGS sequence"/>
</dbReference>
<feature type="chain" id="PRO_5012529015" description="Secreted protein" evidence="2">
    <location>
        <begin position="27"/>
        <end position="106"/>
    </location>
</feature>
<feature type="signal peptide" evidence="2">
    <location>
        <begin position="1"/>
        <end position="26"/>
    </location>
</feature>
<dbReference type="EMBL" id="MTYJ01000042">
    <property type="protein sequence ID" value="OQV19176.1"/>
    <property type="molecule type" value="Genomic_DNA"/>
</dbReference>
<proteinExistence type="predicted"/>
<sequence>MWIDIKHHATCWMTLLLLTSSNTVSSTSSCPASHTEHAAESTASLKLNEHSHTSSEAPVPFNGTNFACSAVTSFTSTGSEVKSSSGVSRSSFSGKIQASKLFFPPA</sequence>
<evidence type="ECO:0008006" key="5">
    <source>
        <dbReference type="Google" id="ProtNLM"/>
    </source>
</evidence>
<feature type="region of interest" description="Disordered" evidence="1">
    <location>
        <begin position="23"/>
        <end position="58"/>
    </location>
</feature>
<dbReference type="AlphaFoldDB" id="A0A1W0WVE9"/>
<gene>
    <name evidence="3" type="ORF">BV898_06813</name>
</gene>
<keyword evidence="2" id="KW-0732">Signal</keyword>
<reference evidence="4" key="1">
    <citation type="submission" date="2017-01" db="EMBL/GenBank/DDBJ databases">
        <title>Comparative genomics of anhydrobiosis in the tardigrade Hypsibius dujardini.</title>
        <authorList>
            <person name="Yoshida Y."/>
            <person name="Koutsovoulos G."/>
            <person name="Laetsch D."/>
            <person name="Stevens L."/>
            <person name="Kumar S."/>
            <person name="Horikawa D."/>
            <person name="Ishino K."/>
            <person name="Komine S."/>
            <person name="Tomita M."/>
            <person name="Blaxter M."/>
            <person name="Arakawa K."/>
        </authorList>
    </citation>
    <scope>NUCLEOTIDE SEQUENCE [LARGE SCALE GENOMIC DNA]</scope>
    <source>
        <strain evidence="4">Z151</strain>
    </source>
</reference>
<dbReference type="PROSITE" id="PS51257">
    <property type="entry name" value="PROKAR_LIPOPROTEIN"/>
    <property type="match status" value="1"/>
</dbReference>
<name>A0A1W0WVE9_HYPEX</name>
<evidence type="ECO:0000256" key="2">
    <source>
        <dbReference type="SAM" id="SignalP"/>
    </source>
</evidence>